<proteinExistence type="predicted"/>
<protein>
    <submittedName>
        <fullName evidence="2">Unannotated protein</fullName>
    </submittedName>
</protein>
<feature type="transmembrane region" description="Helical" evidence="1">
    <location>
        <begin position="12"/>
        <end position="31"/>
    </location>
</feature>
<keyword evidence="1" id="KW-0812">Transmembrane</keyword>
<reference evidence="2" key="1">
    <citation type="submission" date="2020-05" db="EMBL/GenBank/DDBJ databases">
        <authorList>
            <person name="Chiriac C."/>
            <person name="Salcher M."/>
            <person name="Ghai R."/>
            <person name="Kavagutti S V."/>
        </authorList>
    </citation>
    <scope>NUCLEOTIDE SEQUENCE</scope>
</reference>
<evidence type="ECO:0000256" key="1">
    <source>
        <dbReference type="SAM" id="Phobius"/>
    </source>
</evidence>
<dbReference type="EMBL" id="CAFBQV010000059">
    <property type="protein sequence ID" value="CAB5062984.1"/>
    <property type="molecule type" value="Genomic_DNA"/>
</dbReference>
<evidence type="ECO:0000313" key="2">
    <source>
        <dbReference type="EMBL" id="CAB5062984.1"/>
    </source>
</evidence>
<feature type="transmembrane region" description="Helical" evidence="1">
    <location>
        <begin position="51"/>
        <end position="73"/>
    </location>
</feature>
<keyword evidence="1" id="KW-0472">Membrane</keyword>
<dbReference type="AlphaFoldDB" id="A0A6J7U904"/>
<accession>A0A6J7U904</accession>
<gene>
    <name evidence="2" type="ORF">UFOPK4345_00501</name>
</gene>
<organism evidence="2">
    <name type="scientific">freshwater metagenome</name>
    <dbReference type="NCBI Taxonomy" id="449393"/>
    <lineage>
        <taxon>unclassified sequences</taxon>
        <taxon>metagenomes</taxon>
        <taxon>ecological metagenomes</taxon>
    </lineage>
</organism>
<sequence length="107" mass="11350">MTISAIASFRTIIREVSVIVTVFLSADSTVTGSFEFGFPIIGNSKSADAMMIGRIVSALATEVGVFVLVLELVQAEIVGAKKTTARATRSAYFAVCLKLRLGSDIMT</sequence>
<keyword evidence="1" id="KW-1133">Transmembrane helix</keyword>
<name>A0A6J7U904_9ZZZZ</name>